<dbReference type="Gene3D" id="3.20.20.70">
    <property type="entry name" value="Aldolase class I"/>
    <property type="match status" value="1"/>
</dbReference>
<dbReference type="SUPFAM" id="SSF51621">
    <property type="entry name" value="Phosphoenolpyruvate/pyruvate domain"/>
    <property type="match status" value="1"/>
</dbReference>
<evidence type="ECO:0000313" key="2">
    <source>
        <dbReference type="EMBL" id="KXA88531.1"/>
    </source>
</evidence>
<evidence type="ECO:0000313" key="3">
    <source>
        <dbReference type="Proteomes" id="UP000070589"/>
    </source>
</evidence>
<dbReference type="Proteomes" id="UP000070589">
    <property type="component" value="Unassembled WGS sequence"/>
</dbReference>
<gene>
    <name evidence="2" type="ORF">AKJ62_04960</name>
</gene>
<reference evidence="2 3" key="1">
    <citation type="journal article" date="2016" name="Sci. Rep.">
        <title>Metabolic traits of an uncultured archaeal lineage -MSBL1- from brine pools of the Red Sea.</title>
        <authorList>
            <person name="Mwirichia R."/>
            <person name="Alam I."/>
            <person name="Rashid M."/>
            <person name="Vinu M."/>
            <person name="Ba-Alawi W."/>
            <person name="Anthony Kamau A."/>
            <person name="Kamanda Ngugi D."/>
            <person name="Goker M."/>
            <person name="Klenk H.P."/>
            <person name="Bajic V."/>
            <person name="Stingl U."/>
        </authorList>
    </citation>
    <scope>NUCLEOTIDE SEQUENCE [LARGE SCALE GENOMIC DNA]</scope>
    <source>
        <strain evidence="2">SCGC-AAA259D14</strain>
    </source>
</reference>
<dbReference type="GO" id="GO:0003824">
    <property type="term" value="F:catalytic activity"/>
    <property type="evidence" value="ECO:0007669"/>
    <property type="project" value="InterPro"/>
</dbReference>
<protein>
    <recommendedName>
        <fullName evidence="1">TIM-barrel domain-containing protein</fullName>
    </recommendedName>
</protein>
<accession>A0A133U2W9</accession>
<name>A0A133U2W9_9EURY</name>
<dbReference type="EMBL" id="LHXL01000109">
    <property type="protein sequence ID" value="KXA88531.1"/>
    <property type="molecule type" value="Genomic_DNA"/>
</dbReference>
<dbReference type="PIRSF" id="PIRSF034452">
    <property type="entry name" value="TIM-br_sig_trnsd"/>
    <property type="match status" value="1"/>
</dbReference>
<sequence>MKNTFTRNEILSRIEEVRENNEPIIGAGCSAGIIAKCAEYGGADFIIVYSTGLSRLKGHPTTPYGDMDTNDITLQMADEISEVVDDTPIIGGICAQDPNYRDLDELIDDYLDAGYSGIINFPTIAMYGDRGDRWREMRESQGFGWTREVEMMKRAHEKDVFTIAYVWSPEDAKEMAEIPADILCPHAGGTSGGKAGYEAAPKEDAAEKVQNMIDAIGVVNEDAICVAHGGPFAEPEDTQYLYDNTDAKGFIGASSIERIPVEKAVENTVKRYKDFKI</sequence>
<proteinExistence type="predicted"/>
<keyword evidence="3" id="KW-1185">Reference proteome</keyword>
<comment type="caution">
    <text evidence="2">The sequence shown here is derived from an EMBL/GenBank/DDBJ whole genome shotgun (WGS) entry which is preliminary data.</text>
</comment>
<dbReference type="PANTHER" id="PTHR31862">
    <property type="entry name" value="UPF0261 DOMAIN PROTEIN (AFU_ORTHOLOGUE AFUA_1G10120)"/>
    <property type="match status" value="1"/>
</dbReference>
<dbReference type="InterPro" id="IPR013785">
    <property type="entry name" value="Aldolase_TIM"/>
</dbReference>
<dbReference type="InterPro" id="IPR009215">
    <property type="entry name" value="TIM-br_IGPS-like"/>
</dbReference>
<dbReference type="AlphaFoldDB" id="A0A133U2W9"/>
<dbReference type="InterPro" id="IPR051353">
    <property type="entry name" value="Tobamovirus_resist_UPF0261"/>
</dbReference>
<dbReference type="InterPro" id="IPR015813">
    <property type="entry name" value="Pyrv/PenolPyrv_kinase-like_dom"/>
</dbReference>
<dbReference type="Pfam" id="PF09370">
    <property type="entry name" value="PEP_hydrolase"/>
    <property type="match status" value="1"/>
</dbReference>
<evidence type="ECO:0000259" key="1">
    <source>
        <dbReference type="Pfam" id="PF09370"/>
    </source>
</evidence>
<dbReference type="PANTHER" id="PTHR31862:SF1">
    <property type="entry name" value="UPF0261 DOMAIN PROTEIN (AFU_ORTHOLOGUE AFUA_1G10120)"/>
    <property type="match status" value="1"/>
</dbReference>
<feature type="domain" description="TIM-barrel" evidence="1">
    <location>
        <begin position="9"/>
        <end position="274"/>
    </location>
</feature>
<organism evidence="2 3">
    <name type="scientific">candidate division MSBL1 archaeon SCGC-AAA259D14</name>
    <dbReference type="NCBI Taxonomy" id="1698261"/>
    <lineage>
        <taxon>Archaea</taxon>
        <taxon>Methanobacteriati</taxon>
        <taxon>Methanobacteriota</taxon>
        <taxon>candidate division MSBL1</taxon>
    </lineage>
</organism>